<dbReference type="EMBL" id="MN740291">
    <property type="protein sequence ID" value="QHT98239.1"/>
    <property type="molecule type" value="Genomic_DNA"/>
</dbReference>
<proteinExistence type="predicted"/>
<organism evidence="1">
    <name type="scientific">viral metagenome</name>
    <dbReference type="NCBI Taxonomy" id="1070528"/>
    <lineage>
        <taxon>unclassified sequences</taxon>
        <taxon>metagenomes</taxon>
        <taxon>organismal metagenomes</taxon>
    </lineage>
</organism>
<name>A0A6C0J065_9ZZZZ</name>
<accession>A0A6C0J065</accession>
<evidence type="ECO:0000313" key="1">
    <source>
        <dbReference type="EMBL" id="QHT98239.1"/>
    </source>
</evidence>
<dbReference type="AlphaFoldDB" id="A0A6C0J065"/>
<sequence>MHGLNDFEYTCIDTGKNWEWTIAQYTRKGTDIIPKKANNTFITWPSI</sequence>
<reference evidence="1" key="1">
    <citation type="journal article" date="2020" name="Nature">
        <title>Giant virus diversity and host interactions through global metagenomics.</title>
        <authorList>
            <person name="Schulz F."/>
            <person name="Roux S."/>
            <person name="Paez-Espino D."/>
            <person name="Jungbluth S."/>
            <person name="Walsh D.A."/>
            <person name="Denef V.J."/>
            <person name="McMahon K.D."/>
            <person name="Konstantinidis K.T."/>
            <person name="Eloe-Fadrosh E.A."/>
            <person name="Kyrpides N.C."/>
            <person name="Woyke T."/>
        </authorList>
    </citation>
    <scope>NUCLEOTIDE SEQUENCE</scope>
    <source>
        <strain evidence="1">GVMAG-M-3300025626-8</strain>
    </source>
</reference>
<protein>
    <submittedName>
        <fullName evidence="1">Uncharacterized protein</fullName>
    </submittedName>
</protein>